<dbReference type="RefSeq" id="WP_204657339.1">
    <property type="nucleotide sequence ID" value="NZ_CP056775.1"/>
</dbReference>
<evidence type="ECO:0000313" key="1">
    <source>
        <dbReference type="EMBL" id="QRR02412.1"/>
    </source>
</evidence>
<organism evidence="1 2">
    <name type="scientific">Dyadobacter sandarakinus</name>
    <dbReference type="NCBI Taxonomy" id="2747268"/>
    <lineage>
        <taxon>Bacteria</taxon>
        <taxon>Pseudomonadati</taxon>
        <taxon>Bacteroidota</taxon>
        <taxon>Cytophagia</taxon>
        <taxon>Cytophagales</taxon>
        <taxon>Spirosomataceae</taxon>
        <taxon>Dyadobacter</taxon>
    </lineage>
</organism>
<gene>
    <name evidence="1" type="ORF">HWI92_16590</name>
</gene>
<dbReference type="EMBL" id="CP056775">
    <property type="protein sequence ID" value="QRR02412.1"/>
    <property type="molecule type" value="Genomic_DNA"/>
</dbReference>
<name>A0ABX7IAD6_9BACT</name>
<reference evidence="1 2" key="1">
    <citation type="submission" date="2020-06" db="EMBL/GenBank/DDBJ databases">
        <title>Dyadobacter sandarakinus sp. nov., isolated from the soil of the Arctic Yellow River Station.</title>
        <authorList>
            <person name="Zhang Y."/>
            <person name="Peng F."/>
        </authorList>
    </citation>
    <scope>NUCLEOTIDE SEQUENCE [LARGE SCALE GENOMIC DNA]</scope>
    <source>
        <strain evidence="1 2">Q3-56</strain>
    </source>
</reference>
<accession>A0ABX7IAD6</accession>
<keyword evidence="2" id="KW-1185">Reference proteome</keyword>
<evidence type="ECO:0000313" key="2">
    <source>
        <dbReference type="Proteomes" id="UP000612680"/>
    </source>
</evidence>
<sequence>MATYSDSQSLVIELIDELYAADNSMSFQYAFDALSNQHIIDVAPSRVFKEAEYMLAEVKATKKFISNFPDEGILFVSNDPYIKVENPVYKVGSNADGQLLFAAQNI</sequence>
<protein>
    <submittedName>
        <fullName evidence="1">Uncharacterized protein</fullName>
    </submittedName>
</protein>
<proteinExistence type="predicted"/>
<dbReference type="Proteomes" id="UP000612680">
    <property type="component" value="Chromosome"/>
</dbReference>